<dbReference type="Proteomes" id="UP000608345">
    <property type="component" value="Unassembled WGS sequence"/>
</dbReference>
<sequence>MNTTHSTLNESQSLDWDESISALIDGEDISFDLDNLDNSYGRQVWDTYHLIGDVMRSDELAIKPSDLFYARVSKAIDAEPLPVAPARRLGLRQGLSGLAVAAAVASVVWVVQPFMAEDKVAPPVSAPVVASQTAPSTELNRDYNDYIHAHRQMVGARPVHLVSYEFGANR</sequence>
<feature type="transmembrane region" description="Helical" evidence="1">
    <location>
        <begin position="95"/>
        <end position="115"/>
    </location>
</feature>
<keyword evidence="1" id="KW-0812">Transmembrane</keyword>
<reference evidence="3" key="2">
    <citation type="submission" date="2020-09" db="EMBL/GenBank/DDBJ databases">
        <authorList>
            <person name="Sun Q."/>
            <person name="Kim S."/>
        </authorList>
    </citation>
    <scope>NUCLEOTIDE SEQUENCE</scope>
    <source>
        <strain evidence="3">KCTC 23732</strain>
    </source>
</reference>
<evidence type="ECO:0000313" key="4">
    <source>
        <dbReference type="Proteomes" id="UP000608345"/>
    </source>
</evidence>
<evidence type="ECO:0000259" key="2">
    <source>
        <dbReference type="Pfam" id="PF03872"/>
    </source>
</evidence>
<keyword evidence="4" id="KW-1185">Reference proteome</keyword>
<dbReference type="PANTHER" id="PTHR38104">
    <property type="match status" value="1"/>
</dbReference>
<dbReference type="RefSeq" id="WP_189383676.1">
    <property type="nucleotide sequence ID" value="NZ_BAABFY010000002.1"/>
</dbReference>
<gene>
    <name evidence="3" type="ORF">GCM10011450_03150</name>
</gene>
<proteinExistence type="predicted"/>
<dbReference type="GO" id="GO:0016989">
    <property type="term" value="F:sigma factor antagonist activity"/>
    <property type="evidence" value="ECO:0007669"/>
    <property type="project" value="InterPro"/>
</dbReference>
<name>A0A918MVI4_9BURK</name>
<keyword evidence="1" id="KW-0472">Membrane</keyword>
<dbReference type="Gene3D" id="1.10.10.880">
    <property type="entry name" value="Anti sigma-E protein RseA, N-terminal domain"/>
    <property type="match status" value="1"/>
</dbReference>
<reference evidence="3" key="1">
    <citation type="journal article" date="2014" name="Int. J. Syst. Evol. Microbiol.">
        <title>Complete genome sequence of Corynebacterium casei LMG S-19264T (=DSM 44701T), isolated from a smear-ripened cheese.</title>
        <authorList>
            <consortium name="US DOE Joint Genome Institute (JGI-PGF)"/>
            <person name="Walter F."/>
            <person name="Albersmeier A."/>
            <person name="Kalinowski J."/>
            <person name="Ruckert C."/>
        </authorList>
    </citation>
    <scope>NUCLEOTIDE SEQUENCE</scope>
    <source>
        <strain evidence="3">KCTC 23732</strain>
    </source>
</reference>
<organism evidence="3 4">
    <name type="scientific">Advenella faeciporci</name>
    <dbReference type="NCBI Taxonomy" id="797535"/>
    <lineage>
        <taxon>Bacteria</taxon>
        <taxon>Pseudomonadati</taxon>
        <taxon>Pseudomonadota</taxon>
        <taxon>Betaproteobacteria</taxon>
        <taxon>Burkholderiales</taxon>
        <taxon>Alcaligenaceae</taxon>
    </lineage>
</organism>
<feature type="domain" description="Anti sigma-E protein RseA N-terminal" evidence="2">
    <location>
        <begin position="17"/>
        <end position="85"/>
    </location>
</feature>
<protein>
    <submittedName>
        <fullName evidence="3">Membrane protein</fullName>
    </submittedName>
</protein>
<evidence type="ECO:0000256" key="1">
    <source>
        <dbReference type="SAM" id="Phobius"/>
    </source>
</evidence>
<dbReference type="CDD" id="cd16328">
    <property type="entry name" value="RseA_N"/>
    <property type="match status" value="1"/>
</dbReference>
<comment type="caution">
    <text evidence="3">The sequence shown here is derived from an EMBL/GenBank/DDBJ whole genome shotgun (WGS) entry which is preliminary data.</text>
</comment>
<accession>A0A918MVI4</accession>
<evidence type="ECO:0000313" key="3">
    <source>
        <dbReference type="EMBL" id="GGW76711.1"/>
    </source>
</evidence>
<dbReference type="Pfam" id="PF03872">
    <property type="entry name" value="RseA_N"/>
    <property type="match status" value="1"/>
</dbReference>
<dbReference type="EMBL" id="BMYS01000001">
    <property type="protein sequence ID" value="GGW76711.1"/>
    <property type="molecule type" value="Genomic_DNA"/>
</dbReference>
<dbReference type="InterPro" id="IPR005572">
    <property type="entry name" value="Anti-sigma_E_RseA_N"/>
</dbReference>
<dbReference type="InterPro" id="IPR052383">
    <property type="entry name" value="Anti-sigma-E_RseA-like"/>
</dbReference>
<dbReference type="InterPro" id="IPR036147">
    <property type="entry name" value="Anti-sigma_E_RseA_N_sf"/>
</dbReference>
<keyword evidence="1" id="KW-1133">Transmembrane helix</keyword>
<dbReference type="PANTHER" id="PTHR38104:SF1">
    <property type="entry name" value="ANTI-SIGMA-E FACTOR RSEA"/>
    <property type="match status" value="1"/>
</dbReference>
<dbReference type="AlphaFoldDB" id="A0A918MVI4"/>
<dbReference type="SUPFAM" id="SSF89069">
    <property type="entry name" value="N-terminal, cytoplasmic domain of anti-sigmaE factor RseA"/>
    <property type="match status" value="1"/>
</dbReference>